<dbReference type="CTD" id="36340218"/>
<feature type="region of interest" description="Disordered" evidence="1">
    <location>
        <begin position="34"/>
        <end position="54"/>
    </location>
</feature>
<evidence type="ECO:0000256" key="1">
    <source>
        <dbReference type="SAM" id="MobiDB-lite"/>
    </source>
</evidence>
<organism evidence="2 3">
    <name type="scientific">Echinococcus granulosus</name>
    <name type="common">Hydatid tapeworm</name>
    <dbReference type="NCBI Taxonomy" id="6210"/>
    <lineage>
        <taxon>Eukaryota</taxon>
        <taxon>Metazoa</taxon>
        <taxon>Spiralia</taxon>
        <taxon>Lophotrochozoa</taxon>
        <taxon>Platyhelminthes</taxon>
        <taxon>Cestoda</taxon>
        <taxon>Eucestoda</taxon>
        <taxon>Cyclophyllidea</taxon>
        <taxon>Taeniidae</taxon>
        <taxon>Echinococcus</taxon>
        <taxon>Echinococcus granulosus group</taxon>
    </lineage>
</organism>
<dbReference type="EMBL" id="APAU02000028">
    <property type="protein sequence ID" value="EUB60670.1"/>
    <property type="molecule type" value="Genomic_DNA"/>
</dbReference>
<name>W6UGN0_ECHGR</name>
<comment type="caution">
    <text evidence="2">The sequence shown here is derived from an EMBL/GenBank/DDBJ whole genome shotgun (WGS) entry which is preliminary data.</text>
</comment>
<reference evidence="2 3" key="1">
    <citation type="journal article" date="2013" name="Nat. Genet.">
        <title>The genome of the hydatid tapeworm Echinococcus granulosus.</title>
        <authorList>
            <person name="Zheng H."/>
            <person name="Zhang W."/>
            <person name="Zhang L."/>
            <person name="Zhang Z."/>
            <person name="Li J."/>
            <person name="Lu G."/>
            <person name="Zhu Y."/>
            <person name="Wang Y."/>
            <person name="Huang Y."/>
            <person name="Liu J."/>
            <person name="Kang H."/>
            <person name="Chen J."/>
            <person name="Wang L."/>
            <person name="Chen A."/>
            <person name="Yu S."/>
            <person name="Gao Z."/>
            <person name="Jin L."/>
            <person name="Gu W."/>
            <person name="Wang Z."/>
            <person name="Zhao L."/>
            <person name="Shi B."/>
            <person name="Wen H."/>
            <person name="Lin R."/>
            <person name="Jones M.K."/>
            <person name="Brejova B."/>
            <person name="Vinar T."/>
            <person name="Zhao G."/>
            <person name="McManus D.P."/>
            <person name="Chen Z."/>
            <person name="Zhou Y."/>
            <person name="Wang S."/>
        </authorList>
    </citation>
    <scope>NUCLEOTIDE SEQUENCE [LARGE SCALE GENOMIC DNA]</scope>
</reference>
<accession>W6UGN0</accession>
<proteinExistence type="predicted"/>
<gene>
    <name evidence="2" type="ORF">EGR_04503</name>
</gene>
<evidence type="ECO:0000313" key="3">
    <source>
        <dbReference type="Proteomes" id="UP000019149"/>
    </source>
</evidence>
<dbReference type="AlphaFoldDB" id="W6UGN0"/>
<evidence type="ECO:0000313" key="2">
    <source>
        <dbReference type="EMBL" id="EUB60670.1"/>
    </source>
</evidence>
<dbReference type="GeneID" id="36340218"/>
<feature type="compositionally biased region" description="Basic and acidic residues" evidence="1">
    <location>
        <begin position="39"/>
        <end position="48"/>
    </location>
</feature>
<keyword evidence="3" id="KW-1185">Reference proteome</keyword>
<dbReference type="Proteomes" id="UP000019149">
    <property type="component" value="Unassembled WGS sequence"/>
</dbReference>
<dbReference type="KEGG" id="egl:EGR_04503"/>
<dbReference type="RefSeq" id="XP_024351866.1">
    <property type="nucleotide sequence ID" value="XM_024493752.1"/>
</dbReference>
<sequence>MRVIECDLNGLLTKAWSSPVRVCAIVDTAAYWGQPETESSSKPKHESESVSESKSAIPVVQNSLVIEFKHSLSFTKLSSNREGIGLADAQPSPFKGALT</sequence>
<protein>
    <submittedName>
        <fullName evidence="2">Uncharacterized protein</fullName>
    </submittedName>
</protein>